<gene>
    <name evidence="2" type="ORF">O3P69_015643</name>
</gene>
<dbReference type="InterPro" id="IPR012337">
    <property type="entry name" value="RNaseH-like_sf"/>
</dbReference>
<feature type="region of interest" description="Disordered" evidence="1">
    <location>
        <begin position="33"/>
        <end position="62"/>
    </location>
</feature>
<dbReference type="Gene3D" id="3.30.420.10">
    <property type="entry name" value="Ribonuclease H-like superfamily/Ribonuclease H"/>
    <property type="match status" value="1"/>
</dbReference>
<proteinExistence type="predicted"/>
<protein>
    <submittedName>
        <fullName evidence="2">Uncharacterized protein</fullName>
    </submittedName>
</protein>
<name>A0AAW0SBY6_SCYPA</name>
<feature type="region of interest" description="Disordered" evidence="1">
    <location>
        <begin position="188"/>
        <end position="207"/>
    </location>
</feature>
<dbReference type="AlphaFoldDB" id="A0AAW0SBY6"/>
<reference evidence="2 3" key="1">
    <citation type="submission" date="2023-03" db="EMBL/GenBank/DDBJ databases">
        <title>High-quality genome of Scylla paramamosain provides insights in environmental adaptation.</title>
        <authorList>
            <person name="Zhang L."/>
        </authorList>
    </citation>
    <scope>NUCLEOTIDE SEQUENCE [LARGE SCALE GENOMIC DNA]</scope>
    <source>
        <strain evidence="2">LZ_2023a</strain>
        <tissue evidence="2">Muscle</tissue>
    </source>
</reference>
<comment type="caution">
    <text evidence="2">The sequence shown here is derived from an EMBL/GenBank/DDBJ whole genome shotgun (WGS) entry which is preliminary data.</text>
</comment>
<dbReference type="InterPro" id="IPR036397">
    <property type="entry name" value="RNaseH_sf"/>
</dbReference>
<feature type="region of interest" description="Disordered" evidence="1">
    <location>
        <begin position="133"/>
        <end position="177"/>
    </location>
</feature>
<feature type="region of interest" description="Disordered" evidence="1">
    <location>
        <begin position="1"/>
        <end position="20"/>
    </location>
</feature>
<dbReference type="SUPFAM" id="SSF53098">
    <property type="entry name" value="Ribonuclease H-like"/>
    <property type="match status" value="1"/>
</dbReference>
<evidence type="ECO:0000313" key="2">
    <source>
        <dbReference type="EMBL" id="KAK8372563.1"/>
    </source>
</evidence>
<evidence type="ECO:0000256" key="1">
    <source>
        <dbReference type="SAM" id="MobiDB-lite"/>
    </source>
</evidence>
<keyword evidence="3" id="KW-1185">Reference proteome</keyword>
<organism evidence="2 3">
    <name type="scientific">Scylla paramamosain</name>
    <name type="common">Mud crab</name>
    <dbReference type="NCBI Taxonomy" id="85552"/>
    <lineage>
        <taxon>Eukaryota</taxon>
        <taxon>Metazoa</taxon>
        <taxon>Ecdysozoa</taxon>
        <taxon>Arthropoda</taxon>
        <taxon>Crustacea</taxon>
        <taxon>Multicrustacea</taxon>
        <taxon>Malacostraca</taxon>
        <taxon>Eumalacostraca</taxon>
        <taxon>Eucarida</taxon>
        <taxon>Decapoda</taxon>
        <taxon>Pleocyemata</taxon>
        <taxon>Brachyura</taxon>
        <taxon>Eubrachyura</taxon>
        <taxon>Portunoidea</taxon>
        <taxon>Portunidae</taxon>
        <taxon>Portuninae</taxon>
        <taxon>Scylla</taxon>
    </lineage>
</organism>
<feature type="compositionally biased region" description="Polar residues" evidence="1">
    <location>
        <begin position="36"/>
        <end position="58"/>
    </location>
</feature>
<dbReference type="GO" id="GO:0003676">
    <property type="term" value="F:nucleic acid binding"/>
    <property type="evidence" value="ECO:0007669"/>
    <property type="project" value="InterPro"/>
</dbReference>
<dbReference type="EMBL" id="JARAKH010001787">
    <property type="protein sequence ID" value="KAK8372563.1"/>
    <property type="molecule type" value="Genomic_DNA"/>
</dbReference>
<evidence type="ECO:0000313" key="3">
    <source>
        <dbReference type="Proteomes" id="UP001487740"/>
    </source>
</evidence>
<sequence>MSRQGACTRGRSWTGRRAAPDWRRTGRRLLPDRLSATGQASRGLQVNTGTLQPSSRLQGTPHAPDLRQWSVLLTLPSVTAPLTYVTLSAAARLLNSAKAQLQDGGQGSRLAWRGARAAATTTTTTITANTPTITTATTTGDTPITSTSTTTTIHSSAPSRAACVTSRHVPTPPCPLPHRRHRTAAALHRPAPPRPSLTAAPVTTTRHSRVTHRVVLHVGTRVTQHQRFTHRRTVHTQFYGAARKLPRRQSSSLLTLISTHLLNSQAAGFDTSDNEDVRKKWSAMDSNYGFTAANNCKFCDGASTGPPRSQSPLHTRGGGSRALRVRAGTAHSKTSPALHSAPPPPQNHGNKLAKTCRLTPSQEGCVCVAIMEDYFTKRTEAQPLKDKTATSVAVFICETVCRHDVPAVQITEQGRQL</sequence>
<dbReference type="Proteomes" id="UP001487740">
    <property type="component" value="Unassembled WGS sequence"/>
</dbReference>
<feature type="region of interest" description="Disordered" evidence="1">
    <location>
        <begin position="303"/>
        <end position="352"/>
    </location>
</feature>
<accession>A0AAW0SBY6</accession>
<feature type="compositionally biased region" description="Low complexity" evidence="1">
    <location>
        <begin position="133"/>
        <end position="159"/>
    </location>
</feature>